<proteinExistence type="predicted"/>
<reference evidence="1 2" key="1">
    <citation type="journal article" date="2019" name="Nat. Ecol. Evol.">
        <title>Megaphylogeny resolves global patterns of mushroom evolution.</title>
        <authorList>
            <person name="Varga T."/>
            <person name="Krizsan K."/>
            <person name="Foldi C."/>
            <person name="Dima B."/>
            <person name="Sanchez-Garcia M."/>
            <person name="Sanchez-Ramirez S."/>
            <person name="Szollosi G.J."/>
            <person name="Szarkandi J.G."/>
            <person name="Papp V."/>
            <person name="Albert L."/>
            <person name="Andreopoulos W."/>
            <person name="Angelini C."/>
            <person name="Antonin V."/>
            <person name="Barry K.W."/>
            <person name="Bougher N.L."/>
            <person name="Buchanan P."/>
            <person name="Buyck B."/>
            <person name="Bense V."/>
            <person name="Catcheside P."/>
            <person name="Chovatia M."/>
            <person name="Cooper J."/>
            <person name="Damon W."/>
            <person name="Desjardin D."/>
            <person name="Finy P."/>
            <person name="Geml J."/>
            <person name="Haridas S."/>
            <person name="Hughes K."/>
            <person name="Justo A."/>
            <person name="Karasinski D."/>
            <person name="Kautmanova I."/>
            <person name="Kiss B."/>
            <person name="Kocsube S."/>
            <person name="Kotiranta H."/>
            <person name="LaButti K.M."/>
            <person name="Lechner B.E."/>
            <person name="Liimatainen K."/>
            <person name="Lipzen A."/>
            <person name="Lukacs Z."/>
            <person name="Mihaltcheva S."/>
            <person name="Morgado L.N."/>
            <person name="Niskanen T."/>
            <person name="Noordeloos M.E."/>
            <person name="Ohm R.A."/>
            <person name="Ortiz-Santana B."/>
            <person name="Ovrebo C."/>
            <person name="Racz N."/>
            <person name="Riley R."/>
            <person name="Savchenko A."/>
            <person name="Shiryaev A."/>
            <person name="Soop K."/>
            <person name="Spirin V."/>
            <person name="Szebenyi C."/>
            <person name="Tomsovsky M."/>
            <person name="Tulloss R.E."/>
            <person name="Uehling J."/>
            <person name="Grigoriev I.V."/>
            <person name="Vagvolgyi C."/>
            <person name="Papp T."/>
            <person name="Martin F.M."/>
            <person name="Miettinen O."/>
            <person name="Hibbett D.S."/>
            <person name="Nagy L.G."/>
        </authorList>
    </citation>
    <scope>NUCLEOTIDE SEQUENCE [LARGE SCALE GENOMIC DNA]</scope>
    <source>
        <strain evidence="1 2">HHB13444</strain>
    </source>
</reference>
<organism evidence="1 2">
    <name type="scientific">Polyporus arcularius HHB13444</name>
    <dbReference type="NCBI Taxonomy" id="1314778"/>
    <lineage>
        <taxon>Eukaryota</taxon>
        <taxon>Fungi</taxon>
        <taxon>Dikarya</taxon>
        <taxon>Basidiomycota</taxon>
        <taxon>Agaricomycotina</taxon>
        <taxon>Agaricomycetes</taxon>
        <taxon>Polyporales</taxon>
        <taxon>Polyporaceae</taxon>
        <taxon>Polyporus</taxon>
    </lineage>
</organism>
<sequence>MAIFNESGAHAEHIRASLLTLPSSIIRETVSYLAFNNSYDASERGAPALVALSTTCRLLSEHALDQLWGQLPSFAPLILAMPTDLVDCKKIQPNNAWDVVYVLSFRRPLVSTDFASMVKYAARVRSFQNGRQSGLLAHARASPEVWRALRDSCPIANLFPDLRKLNWSWMSVLDAEQGEHGQLHLLASPGLREVRLSHACLPDVGSDEVRPLPPAVVEACTAFVSKISHVAPDVAVFEIEFSGDVPPIRPMLSTAVIAMHNLTTFTSLEVPLLPDAFLHLTRCPRLHTVAVRLHATKWFDDDDHISPQLCDQCLPALRSLALYVNDVELCVHIIKSIKSQNLASLTLALSGDSTGGMAQCLEILKDRPFAPQLRTVKVNVGRLTDHPPHIVHADDLAFLFPLDLHHVIVKGCDIAVHDKLVREMSEAWPNIRTLHLSTIPRSHWKVSLPGLLPLVYRCRSLTELWVNLDAAHVAFPFPITEIRPAFGSEQHSLRLLSVQYGRVADPAFVAGFLADCFPQCQIVYSKWGPAAAGADLHWVYHMVMWKKVGRLIPHFVKVRAQERRGAAMAGLRVREPANLEDVLEYVARLESDPSAAAMIAAQVGLWQPRMINLEH</sequence>
<dbReference type="Proteomes" id="UP000308197">
    <property type="component" value="Unassembled WGS sequence"/>
</dbReference>
<dbReference type="EMBL" id="ML210987">
    <property type="protein sequence ID" value="TFK93074.1"/>
    <property type="molecule type" value="Genomic_DNA"/>
</dbReference>
<keyword evidence="2" id="KW-1185">Reference proteome</keyword>
<name>A0A5C3PTE9_9APHY</name>
<dbReference type="InterPro" id="IPR032675">
    <property type="entry name" value="LRR_dom_sf"/>
</dbReference>
<dbReference type="InParanoid" id="A0A5C3PTE9"/>
<evidence type="ECO:0000313" key="2">
    <source>
        <dbReference type="Proteomes" id="UP000308197"/>
    </source>
</evidence>
<accession>A0A5C3PTE9</accession>
<dbReference type="Gene3D" id="3.80.10.10">
    <property type="entry name" value="Ribonuclease Inhibitor"/>
    <property type="match status" value="1"/>
</dbReference>
<gene>
    <name evidence="1" type="ORF">K466DRAFT_160683</name>
</gene>
<dbReference type="SUPFAM" id="SSF52047">
    <property type="entry name" value="RNI-like"/>
    <property type="match status" value="1"/>
</dbReference>
<evidence type="ECO:0000313" key="1">
    <source>
        <dbReference type="EMBL" id="TFK93074.1"/>
    </source>
</evidence>
<dbReference type="AlphaFoldDB" id="A0A5C3PTE9"/>
<evidence type="ECO:0008006" key="3">
    <source>
        <dbReference type="Google" id="ProtNLM"/>
    </source>
</evidence>
<protein>
    <recommendedName>
        <fullName evidence="3">F-box domain-containing protein</fullName>
    </recommendedName>
</protein>